<dbReference type="AlphaFoldDB" id="A0ABD3E834"/>
<dbReference type="InterPro" id="IPR032799">
    <property type="entry name" value="TAXi_C"/>
</dbReference>
<keyword evidence="3" id="KW-0064">Aspartyl protease</keyword>
<protein>
    <recommendedName>
        <fullName evidence="4">Peptidase A1 domain-containing protein</fullName>
    </recommendedName>
</protein>
<dbReference type="PANTHER" id="PTHR13683:SF265">
    <property type="entry name" value="PROTEIN ASPARTIC PROTEASE IN GUARD CELL 2"/>
    <property type="match status" value="1"/>
</dbReference>
<feature type="active site" evidence="2">
    <location>
        <position position="200"/>
    </location>
</feature>
<organism evidence="5 6">
    <name type="scientific">Castilleja foliolosa</name>
    <dbReference type="NCBI Taxonomy" id="1961234"/>
    <lineage>
        <taxon>Eukaryota</taxon>
        <taxon>Viridiplantae</taxon>
        <taxon>Streptophyta</taxon>
        <taxon>Embryophyta</taxon>
        <taxon>Tracheophyta</taxon>
        <taxon>Spermatophyta</taxon>
        <taxon>Magnoliopsida</taxon>
        <taxon>eudicotyledons</taxon>
        <taxon>Gunneridae</taxon>
        <taxon>Pentapetalae</taxon>
        <taxon>asterids</taxon>
        <taxon>lamiids</taxon>
        <taxon>Lamiales</taxon>
        <taxon>Orobanchaceae</taxon>
        <taxon>Pedicularideae</taxon>
        <taxon>Castillejinae</taxon>
        <taxon>Castilleja</taxon>
    </lineage>
</organism>
<reference evidence="6" key="1">
    <citation type="journal article" date="2024" name="IScience">
        <title>Strigolactones Initiate the Formation of Haustorium-like Structures in Castilleja.</title>
        <authorList>
            <person name="Buerger M."/>
            <person name="Peterson D."/>
            <person name="Chory J."/>
        </authorList>
    </citation>
    <scope>NUCLEOTIDE SEQUENCE [LARGE SCALE GENOMIC DNA]</scope>
</reference>
<dbReference type="SUPFAM" id="SSF50630">
    <property type="entry name" value="Acid proteases"/>
    <property type="match status" value="1"/>
</dbReference>
<accession>A0ABD3E834</accession>
<dbReference type="PROSITE" id="PS51767">
    <property type="entry name" value="PEPTIDASE_A1"/>
    <property type="match status" value="1"/>
</dbReference>
<evidence type="ECO:0000256" key="2">
    <source>
        <dbReference type="PIRSR" id="PIRSR601461-1"/>
    </source>
</evidence>
<dbReference type="InterPro" id="IPR001969">
    <property type="entry name" value="Aspartic_peptidase_AS"/>
</dbReference>
<proteinExistence type="inferred from homology"/>
<dbReference type="EMBL" id="JAVIJP010000007">
    <property type="protein sequence ID" value="KAL3649241.1"/>
    <property type="molecule type" value="Genomic_DNA"/>
</dbReference>
<dbReference type="Pfam" id="PF14543">
    <property type="entry name" value="TAXi_N"/>
    <property type="match status" value="1"/>
</dbReference>
<feature type="domain" description="Peptidase A1" evidence="4">
    <location>
        <begin position="1"/>
        <end position="322"/>
    </location>
</feature>
<evidence type="ECO:0000256" key="3">
    <source>
        <dbReference type="RuleBase" id="RU000454"/>
    </source>
</evidence>
<dbReference type="GO" id="GO:0006508">
    <property type="term" value="P:proteolysis"/>
    <property type="evidence" value="ECO:0007669"/>
    <property type="project" value="UniProtKB-KW"/>
</dbReference>
<dbReference type="InterPro" id="IPR032861">
    <property type="entry name" value="TAXi_N"/>
</dbReference>
<feature type="active site" evidence="2">
    <location>
        <position position="13"/>
    </location>
</feature>
<evidence type="ECO:0000259" key="4">
    <source>
        <dbReference type="PROSITE" id="PS51767"/>
    </source>
</evidence>
<evidence type="ECO:0000313" key="5">
    <source>
        <dbReference type="EMBL" id="KAL3649241.1"/>
    </source>
</evidence>
<keyword evidence="3" id="KW-0645">Protease</keyword>
<dbReference type="InterPro" id="IPR033121">
    <property type="entry name" value="PEPTIDASE_A1"/>
</dbReference>
<comment type="caution">
    <text evidence="5">The sequence shown here is derived from an EMBL/GenBank/DDBJ whole genome shotgun (WGS) entry which is preliminary data.</text>
</comment>
<name>A0ABD3E834_9LAMI</name>
<dbReference type="PRINTS" id="PR00792">
    <property type="entry name" value="PEPSIN"/>
</dbReference>
<evidence type="ECO:0000256" key="1">
    <source>
        <dbReference type="ARBA" id="ARBA00007447"/>
    </source>
</evidence>
<gene>
    <name evidence="5" type="ORF">CASFOL_005644</name>
</gene>
<keyword evidence="6" id="KW-1185">Reference proteome</keyword>
<keyword evidence="3" id="KW-0378">Hydrolase</keyword>
<dbReference type="GO" id="GO:0004190">
    <property type="term" value="F:aspartic-type endopeptidase activity"/>
    <property type="evidence" value="ECO:0007669"/>
    <property type="project" value="UniProtKB-KW"/>
</dbReference>
<dbReference type="Proteomes" id="UP001632038">
    <property type="component" value="Unassembled WGS sequence"/>
</dbReference>
<dbReference type="InterPro" id="IPR001461">
    <property type="entry name" value="Aspartic_peptidase_A1"/>
</dbReference>
<comment type="similarity">
    <text evidence="1 3">Belongs to the peptidase A1 family.</text>
</comment>
<evidence type="ECO:0000313" key="6">
    <source>
        <dbReference type="Proteomes" id="UP001632038"/>
    </source>
</evidence>
<dbReference type="InterPro" id="IPR021109">
    <property type="entry name" value="Peptidase_aspartic_dom_sf"/>
</dbReference>
<dbReference type="PANTHER" id="PTHR13683">
    <property type="entry name" value="ASPARTYL PROTEASES"/>
    <property type="match status" value="1"/>
</dbReference>
<dbReference type="Pfam" id="PF14541">
    <property type="entry name" value="TAXi_C"/>
    <property type="match status" value="1"/>
</dbReference>
<dbReference type="PROSITE" id="PS00141">
    <property type="entry name" value="ASP_PROTEASE"/>
    <property type="match status" value="1"/>
</dbReference>
<dbReference type="Gene3D" id="2.40.70.10">
    <property type="entry name" value="Acid Proteases"/>
    <property type="match status" value="2"/>
</dbReference>
<sequence>MGTPRQAQNLVIDTGSDISWVQCQPCDDKCYQQFDPIFDPRASTSFTNISCDNNSLICDRVDESNRGCDHSRRCTYKINYGDGTETQGTMALENITFGDTIVPNVPIGCGHKTDGHFTTTLADGVLSLAGGSLSFVSQSGGIIGGVFSYCLGNSGGWLGFGYQNVPTHANWASLIHNPMHPSFYYIDLIGPYGEGGVILDTGTTVTRLAKDTYEALRDKVKGWMRNYVFVGEFEIFDTCYNLQEVDLNQLPRVSFTFSTGKFNSSGITIEARYPNVMYQVDVVSCTYCLAFAPTSGLNIIGNFQQQGIQITVNTAGGYIGFGPGYC</sequence>